<comment type="caution">
    <text evidence="1">The sequence shown here is derived from an EMBL/GenBank/DDBJ whole genome shotgun (WGS) entry which is preliminary data.</text>
</comment>
<sequence length="92" mass="10875">MGRKGNKAHVSQHTKMLKENTAGIICPLMETEVVNDCCQGECSFHKHHDCKWVKYQTETCEKKKHHMWMQVREENIILEERLRQLKVELGLL</sequence>
<reference evidence="1" key="2">
    <citation type="journal article" date="2023" name="BMC Genomics">
        <title>Pest status, molecular evolution, and epigenetic factors derived from the genome assembly of Frankliniella fusca, a thysanopteran phytovirus vector.</title>
        <authorList>
            <person name="Catto M.A."/>
            <person name="Labadie P.E."/>
            <person name="Jacobson A.L."/>
            <person name="Kennedy G.G."/>
            <person name="Srinivasan R."/>
            <person name="Hunt B.G."/>
        </authorList>
    </citation>
    <scope>NUCLEOTIDE SEQUENCE</scope>
    <source>
        <strain evidence="1">PL_HMW_Pooled</strain>
    </source>
</reference>
<evidence type="ECO:0000313" key="1">
    <source>
        <dbReference type="EMBL" id="KAK3920193.1"/>
    </source>
</evidence>
<gene>
    <name evidence="1" type="ORF">KUF71_009480</name>
</gene>
<protein>
    <submittedName>
        <fullName evidence="1">Apolipophorin</fullName>
    </submittedName>
</protein>
<name>A0AAE1LHU5_9NEOP</name>
<dbReference type="Proteomes" id="UP001219518">
    <property type="component" value="Unassembled WGS sequence"/>
</dbReference>
<organism evidence="1 2">
    <name type="scientific">Frankliniella fusca</name>
    <dbReference type="NCBI Taxonomy" id="407009"/>
    <lineage>
        <taxon>Eukaryota</taxon>
        <taxon>Metazoa</taxon>
        <taxon>Ecdysozoa</taxon>
        <taxon>Arthropoda</taxon>
        <taxon>Hexapoda</taxon>
        <taxon>Insecta</taxon>
        <taxon>Pterygota</taxon>
        <taxon>Neoptera</taxon>
        <taxon>Paraneoptera</taxon>
        <taxon>Thysanoptera</taxon>
        <taxon>Terebrantia</taxon>
        <taxon>Thripoidea</taxon>
        <taxon>Thripidae</taxon>
        <taxon>Frankliniella</taxon>
    </lineage>
</organism>
<dbReference type="AlphaFoldDB" id="A0AAE1LHU5"/>
<proteinExistence type="predicted"/>
<accession>A0AAE1LHU5</accession>
<evidence type="ECO:0000313" key="2">
    <source>
        <dbReference type="Proteomes" id="UP001219518"/>
    </source>
</evidence>
<dbReference type="EMBL" id="JAHWGI010000990">
    <property type="protein sequence ID" value="KAK3920193.1"/>
    <property type="molecule type" value="Genomic_DNA"/>
</dbReference>
<reference evidence="1" key="1">
    <citation type="submission" date="2021-07" db="EMBL/GenBank/DDBJ databases">
        <authorList>
            <person name="Catto M.A."/>
            <person name="Jacobson A."/>
            <person name="Kennedy G."/>
            <person name="Labadie P."/>
            <person name="Hunt B.G."/>
            <person name="Srinivasan R."/>
        </authorList>
    </citation>
    <scope>NUCLEOTIDE SEQUENCE</scope>
    <source>
        <strain evidence="1">PL_HMW_Pooled</strain>
        <tissue evidence="1">Head</tissue>
    </source>
</reference>
<keyword evidence="2" id="KW-1185">Reference proteome</keyword>